<sequence>MRQEGTAEGRLGTKAQGRLGGRVGKRRPRRGRPWLLTAYATLLTAAFLLPVYWMVNTSLTRPDRILAETPQWFPTPPTTQNYTTALSDDALLRALLNSVVISCGVVALTLLLGVPLAYALARVRMRGSGTMVFALLIAQLPPSIVLAAPLFILERRAGIDDTYIGLIAADTTLTLPFAVIVLRPVLRAVPRELEEAALVDGCGSMGVLLRVVLPIMTPGLVAVSGLSFLIAWGEFVFGLTLAAEPAVQPVTVLLNAFVGTHGTAWGALMATATVISIPVVCVFAAFQRFIVGGLTAGTTKG</sequence>
<keyword evidence="2 7" id="KW-0813">Transport</keyword>
<organism evidence="10 11">
    <name type="scientific">Streptomyces ipomoeae</name>
    <dbReference type="NCBI Taxonomy" id="103232"/>
    <lineage>
        <taxon>Bacteria</taxon>
        <taxon>Bacillati</taxon>
        <taxon>Actinomycetota</taxon>
        <taxon>Actinomycetes</taxon>
        <taxon>Kitasatosporales</taxon>
        <taxon>Streptomycetaceae</taxon>
        <taxon>Streptomyces</taxon>
    </lineage>
</organism>
<keyword evidence="6 7" id="KW-0472">Membrane</keyword>
<dbReference type="PANTHER" id="PTHR32243">
    <property type="entry name" value="MALTOSE TRANSPORT SYSTEM PERMEASE-RELATED"/>
    <property type="match status" value="1"/>
</dbReference>
<evidence type="ECO:0000313" key="11">
    <source>
        <dbReference type="Proteomes" id="UP000318720"/>
    </source>
</evidence>
<comment type="subcellular location">
    <subcellularLocation>
        <location evidence="1 7">Cell membrane</location>
        <topology evidence="1 7">Multi-pass membrane protein</topology>
    </subcellularLocation>
</comment>
<comment type="similarity">
    <text evidence="7">Belongs to the binding-protein-dependent transport system permease family.</text>
</comment>
<dbReference type="InterPro" id="IPR035906">
    <property type="entry name" value="MetI-like_sf"/>
</dbReference>
<evidence type="ECO:0000256" key="2">
    <source>
        <dbReference type="ARBA" id="ARBA00022448"/>
    </source>
</evidence>
<gene>
    <name evidence="10" type="ORF">Sipo8835_09120</name>
</gene>
<evidence type="ECO:0000256" key="5">
    <source>
        <dbReference type="ARBA" id="ARBA00022989"/>
    </source>
</evidence>
<dbReference type="RefSeq" id="WP_141581476.1">
    <property type="nucleotide sequence ID" value="NZ_JARAVB010000541.1"/>
</dbReference>
<dbReference type="SUPFAM" id="SSF161098">
    <property type="entry name" value="MetI-like"/>
    <property type="match status" value="1"/>
</dbReference>
<dbReference type="CDD" id="cd06261">
    <property type="entry name" value="TM_PBP2"/>
    <property type="match status" value="1"/>
</dbReference>
<dbReference type="PROSITE" id="PS50928">
    <property type="entry name" value="ABC_TM1"/>
    <property type="match status" value="1"/>
</dbReference>
<dbReference type="Gene3D" id="1.10.3720.10">
    <property type="entry name" value="MetI-like"/>
    <property type="match status" value="1"/>
</dbReference>
<comment type="caution">
    <text evidence="10">The sequence shown here is derived from an EMBL/GenBank/DDBJ whole genome shotgun (WGS) entry which is preliminary data.</text>
</comment>
<keyword evidence="4 7" id="KW-0812">Transmembrane</keyword>
<evidence type="ECO:0000256" key="4">
    <source>
        <dbReference type="ARBA" id="ARBA00022692"/>
    </source>
</evidence>
<dbReference type="GO" id="GO:0055085">
    <property type="term" value="P:transmembrane transport"/>
    <property type="evidence" value="ECO:0007669"/>
    <property type="project" value="InterPro"/>
</dbReference>
<dbReference type="Proteomes" id="UP000318720">
    <property type="component" value="Unassembled WGS sequence"/>
</dbReference>
<feature type="transmembrane region" description="Helical" evidence="7">
    <location>
        <begin position="34"/>
        <end position="55"/>
    </location>
</feature>
<protein>
    <submittedName>
        <fullName evidence="10">Carbohydrate ABC transporter permease</fullName>
    </submittedName>
</protein>
<evidence type="ECO:0000256" key="7">
    <source>
        <dbReference type="RuleBase" id="RU363032"/>
    </source>
</evidence>
<evidence type="ECO:0000256" key="1">
    <source>
        <dbReference type="ARBA" id="ARBA00004651"/>
    </source>
</evidence>
<dbReference type="GO" id="GO:0005886">
    <property type="term" value="C:plasma membrane"/>
    <property type="evidence" value="ECO:0007669"/>
    <property type="project" value="UniProtKB-SubCell"/>
</dbReference>
<accession>A0AAE8W4T4</accession>
<feature type="region of interest" description="Disordered" evidence="8">
    <location>
        <begin position="1"/>
        <end position="26"/>
    </location>
</feature>
<feature type="transmembrane region" description="Helical" evidence="7">
    <location>
        <begin position="207"/>
        <end position="232"/>
    </location>
</feature>
<keyword evidence="5 7" id="KW-1133">Transmembrane helix</keyword>
<dbReference type="AlphaFoldDB" id="A0AAE8W4T4"/>
<feature type="domain" description="ABC transmembrane type-1" evidence="9">
    <location>
        <begin position="95"/>
        <end position="286"/>
    </location>
</feature>
<feature type="transmembrane region" description="Helical" evidence="7">
    <location>
        <begin position="164"/>
        <end position="186"/>
    </location>
</feature>
<dbReference type="InterPro" id="IPR050901">
    <property type="entry name" value="BP-dep_ABC_trans_perm"/>
</dbReference>
<evidence type="ECO:0000313" key="10">
    <source>
        <dbReference type="EMBL" id="TQE36949.1"/>
    </source>
</evidence>
<proteinExistence type="inferred from homology"/>
<reference evidence="10 11" key="1">
    <citation type="submission" date="2019-03" db="EMBL/GenBank/DDBJ databases">
        <title>Comparative genomic analyses of the sweetpotato soil rot pathogen, Streptomyces ipomoeae.</title>
        <authorList>
            <person name="Ruschel Soares N."/>
            <person name="Badger J.H."/>
            <person name="Huguet-Tapia J.C."/>
            <person name="Clark C.A."/>
            <person name="Pettis G.S."/>
        </authorList>
    </citation>
    <scope>NUCLEOTIDE SEQUENCE [LARGE SCALE GENOMIC DNA]</scope>
    <source>
        <strain evidence="10 11">88-35</strain>
    </source>
</reference>
<dbReference type="InterPro" id="IPR000515">
    <property type="entry name" value="MetI-like"/>
</dbReference>
<keyword evidence="3" id="KW-1003">Cell membrane</keyword>
<feature type="transmembrane region" description="Helical" evidence="7">
    <location>
        <begin position="132"/>
        <end position="152"/>
    </location>
</feature>
<evidence type="ECO:0000256" key="6">
    <source>
        <dbReference type="ARBA" id="ARBA00023136"/>
    </source>
</evidence>
<evidence type="ECO:0000256" key="3">
    <source>
        <dbReference type="ARBA" id="ARBA00022475"/>
    </source>
</evidence>
<dbReference type="EMBL" id="SPAZ01000073">
    <property type="protein sequence ID" value="TQE36949.1"/>
    <property type="molecule type" value="Genomic_DNA"/>
</dbReference>
<feature type="transmembrane region" description="Helical" evidence="7">
    <location>
        <begin position="99"/>
        <end position="120"/>
    </location>
</feature>
<dbReference type="PANTHER" id="PTHR32243:SF18">
    <property type="entry name" value="INNER MEMBRANE ABC TRANSPORTER PERMEASE PROTEIN YCJP"/>
    <property type="match status" value="1"/>
</dbReference>
<name>A0AAE8W4T4_9ACTN</name>
<evidence type="ECO:0000256" key="8">
    <source>
        <dbReference type="SAM" id="MobiDB-lite"/>
    </source>
</evidence>
<dbReference type="Pfam" id="PF00528">
    <property type="entry name" value="BPD_transp_1"/>
    <property type="match status" value="1"/>
</dbReference>
<feature type="transmembrane region" description="Helical" evidence="7">
    <location>
        <begin position="264"/>
        <end position="286"/>
    </location>
</feature>
<evidence type="ECO:0000259" key="9">
    <source>
        <dbReference type="PROSITE" id="PS50928"/>
    </source>
</evidence>